<dbReference type="Gene3D" id="3.90.640.90">
    <property type="entry name" value="Anti-proliferative protein, N-terminal domain"/>
    <property type="match status" value="1"/>
</dbReference>
<dbReference type="PANTHER" id="PTHR22978">
    <property type="entry name" value="B-CELL TRANSLOCATION GENE"/>
    <property type="match status" value="1"/>
</dbReference>
<organism evidence="4 5">
    <name type="scientific">Larinioides sclopetarius</name>
    <dbReference type="NCBI Taxonomy" id="280406"/>
    <lineage>
        <taxon>Eukaryota</taxon>
        <taxon>Metazoa</taxon>
        <taxon>Ecdysozoa</taxon>
        <taxon>Arthropoda</taxon>
        <taxon>Chelicerata</taxon>
        <taxon>Arachnida</taxon>
        <taxon>Araneae</taxon>
        <taxon>Araneomorphae</taxon>
        <taxon>Entelegynae</taxon>
        <taxon>Araneoidea</taxon>
        <taxon>Araneidae</taxon>
        <taxon>Larinioides</taxon>
    </lineage>
</organism>
<comment type="similarity">
    <text evidence="1">Belongs to the BTG family.</text>
</comment>
<dbReference type="InterPro" id="IPR002087">
    <property type="entry name" value="Anti_prolifrtn"/>
</dbReference>
<dbReference type="Proteomes" id="UP001497382">
    <property type="component" value="Unassembled WGS sequence"/>
</dbReference>
<dbReference type="SMART" id="SM00099">
    <property type="entry name" value="btg1"/>
    <property type="match status" value="1"/>
</dbReference>
<dbReference type="GO" id="GO:0005634">
    <property type="term" value="C:nucleus"/>
    <property type="evidence" value="ECO:0007669"/>
    <property type="project" value="TreeGrafter"/>
</dbReference>
<protein>
    <recommendedName>
        <fullName evidence="3">Anti-proliferative protein domain-containing protein</fullName>
    </recommendedName>
</protein>
<evidence type="ECO:0000256" key="1">
    <source>
        <dbReference type="ARBA" id="ARBA00007989"/>
    </source>
</evidence>
<dbReference type="PANTHER" id="PTHR22978:SF22">
    <property type="entry name" value="BTG FAMILY PROTEIN"/>
    <property type="match status" value="1"/>
</dbReference>
<feature type="domain" description="Anti-proliferative protein" evidence="3">
    <location>
        <begin position="51"/>
        <end position="158"/>
    </location>
</feature>
<gene>
    <name evidence="4" type="ORF">LARSCL_LOCUS11532</name>
</gene>
<dbReference type="GO" id="GO:0005737">
    <property type="term" value="C:cytoplasm"/>
    <property type="evidence" value="ECO:0007669"/>
    <property type="project" value="TreeGrafter"/>
</dbReference>
<dbReference type="PRINTS" id="PR00310">
    <property type="entry name" value="ANTIPRLFBTG1"/>
</dbReference>
<evidence type="ECO:0000313" key="5">
    <source>
        <dbReference type="Proteomes" id="UP001497382"/>
    </source>
</evidence>
<dbReference type="InterPro" id="IPR033332">
    <property type="entry name" value="BTG"/>
</dbReference>
<dbReference type="EMBL" id="CAXIEN010000142">
    <property type="protein sequence ID" value="CAL1281382.1"/>
    <property type="molecule type" value="Genomic_DNA"/>
</dbReference>
<dbReference type="Pfam" id="PF07742">
    <property type="entry name" value="BTG"/>
    <property type="match status" value="1"/>
</dbReference>
<feature type="region of interest" description="Disordered" evidence="2">
    <location>
        <begin position="172"/>
        <end position="231"/>
    </location>
</feature>
<dbReference type="InterPro" id="IPR036054">
    <property type="entry name" value="BTG-like_sf"/>
</dbReference>
<evidence type="ECO:0000256" key="2">
    <source>
        <dbReference type="SAM" id="MobiDB-lite"/>
    </source>
</evidence>
<reference evidence="4 5" key="1">
    <citation type="submission" date="2024-04" db="EMBL/GenBank/DDBJ databases">
        <authorList>
            <person name="Rising A."/>
            <person name="Reimegard J."/>
            <person name="Sonavane S."/>
            <person name="Akerstrom W."/>
            <person name="Nylinder S."/>
            <person name="Hedman E."/>
            <person name="Kallberg Y."/>
        </authorList>
    </citation>
    <scope>NUCLEOTIDE SEQUENCE [LARGE SCALE GENOMIC DNA]</scope>
</reference>
<accession>A0AAV2ABM2</accession>
<sequence length="252" mass="28926">MRLSVPAIHPLPSKPDSESAIRPKIFHAVKAGTPEKFQNNQIKKYRPATKMKLEVEYAVDFLITLLRKKCKSTTKVEHFRREITNLLLKHISEHWYPQNSQQGSGYRCIRIQSLKIDPIVLKAAHACGFNKKIFSDIFPEDFTLWIDPYDVCYRIGEYGSCSPLYFIPELDRPEEHRPKTPTRSYHSTPKRSLPMNVKKNRNQSDGEDSYDSCSPMSVSPPSPTYVHSNSCKESFQHSPFNRGFAVSAYVAS</sequence>
<evidence type="ECO:0000313" key="4">
    <source>
        <dbReference type="EMBL" id="CAL1281382.1"/>
    </source>
</evidence>
<dbReference type="AlphaFoldDB" id="A0AAV2ABM2"/>
<dbReference type="SUPFAM" id="SSF160696">
    <property type="entry name" value="BTG domain-like"/>
    <property type="match status" value="1"/>
</dbReference>
<proteinExistence type="inferred from homology"/>
<comment type="caution">
    <text evidence="4">The sequence shown here is derived from an EMBL/GenBank/DDBJ whole genome shotgun (WGS) entry which is preliminary data.</text>
</comment>
<name>A0AAV2ABM2_9ARAC</name>
<evidence type="ECO:0000259" key="3">
    <source>
        <dbReference type="SMART" id="SM00099"/>
    </source>
</evidence>
<keyword evidence="5" id="KW-1185">Reference proteome</keyword>